<dbReference type="AlphaFoldDB" id="A0A059C593"/>
<name>A0A059C593_EUCGR</name>
<accession>A0A059C593</accession>
<gene>
    <name evidence="1" type="ORF">EUGRSUZ_E01875</name>
</gene>
<dbReference type="Gramene" id="KCW73399">
    <property type="protein sequence ID" value="KCW73399"/>
    <property type="gene ID" value="EUGRSUZ_E01875"/>
</dbReference>
<protein>
    <submittedName>
        <fullName evidence="1">Uncharacterized protein</fullName>
    </submittedName>
</protein>
<organism evidence="1">
    <name type="scientific">Eucalyptus grandis</name>
    <name type="common">Flooded gum</name>
    <dbReference type="NCBI Taxonomy" id="71139"/>
    <lineage>
        <taxon>Eukaryota</taxon>
        <taxon>Viridiplantae</taxon>
        <taxon>Streptophyta</taxon>
        <taxon>Embryophyta</taxon>
        <taxon>Tracheophyta</taxon>
        <taxon>Spermatophyta</taxon>
        <taxon>Magnoliopsida</taxon>
        <taxon>eudicotyledons</taxon>
        <taxon>Gunneridae</taxon>
        <taxon>Pentapetalae</taxon>
        <taxon>rosids</taxon>
        <taxon>malvids</taxon>
        <taxon>Myrtales</taxon>
        <taxon>Myrtaceae</taxon>
        <taxon>Myrtoideae</taxon>
        <taxon>Eucalypteae</taxon>
        <taxon>Eucalyptus</taxon>
    </lineage>
</organism>
<proteinExistence type="predicted"/>
<sequence length="75" mass="8286">MRMPILCVLQVSRVSIFTHTNILLPSKLGQETCPKISYIKMQLKGDISGHLAASITHSPTKRGLLVQWLVSPNTS</sequence>
<evidence type="ECO:0000313" key="1">
    <source>
        <dbReference type="EMBL" id="KCW73399.1"/>
    </source>
</evidence>
<dbReference type="InParanoid" id="A0A059C593"/>
<dbReference type="EMBL" id="KK198757">
    <property type="protein sequence ID" value="KCW73399.1"/>
    <property type="molecule type" value="Genomic_DNA"/>
</dbReference>
<reference evidence="1" key="1">
    <citation type="submission" date="2013-07" db="EMBL/GenBank/DDBJ databases">
        <title>The genome of Eucalyptus grandis.</title>
        <authorList>
            <person name="Schmutz J."/>
            <person name="Hayes R."/>
            <person name="Myburg A."/>
            <person name="Tuskan G."/>
            <person name="Grattapaglia D."/>
            <person name="Rokhsar D.S."/>
        </authorList>
    </citation>
    <scope>NUCLEOTIDE SEQUENCE</scope>
    <source>
        <tissue evidence="1">Leaf extractions</tissue>
    </source>
</reference>